<evidence type="ECO:0008006" key="4">
    <source>
        <dbReference type="Google" id="ProtNLM"/>
    </source>
</evidence>
<dbReference type="AlphaFoldDB" id="A0A2D3V6A3"/>
<dbReference type="Proteomes" id="UP000225277">
    <property type="component" value="Unassembled WGS sequence"/>
</dbReference>
<evidence type="ECO:0000313" key="3">
    <source>
        <dbReference type="Proteomes" id="UP000225277"/>
    </source>
</evidence>
<dbReference type="RefSeq" id="XP_023624944.1">
    <property type="nucleotide sequence ID" value="XM_023769176.1"/>
</dbReference>
<sequence length="108" mass="11510">MHFAPLISLTLLALSGAEAQRRVKARLFQCDPDIVGVATKPYCCKTKVLSIARSDVKDVTKGSECIIPGDTGSSARCSGGISQRTPRCCEAFVEDNGVCHNPSRVVVT</sequence>
<protein>
    <recommendedName>
        <fullName evidence="4">Hydrophobin</fullName>
    </recommendedName>
</protein>
<feature type="chain" id="PRO_5013743360" description="Hydrophobin" evidence="1">
    <location>
        <begin position="20"/>
        <end position="108"/>
    </location>
</feature>
<reference evidence="2 3" key="1">
    <citation type="submission" date="2016-03" db="EMBL/GenBank/DDBJ databases">
        <authorList>
            <person name="Ploux O."/>
        </authorList>
    </citation>
    <scope>NUCLEOTIDE SEQUENCE [LARGE SCALE GENOMIC DNA]</scope>
    <source>
        <strain evidence="2 3">URUG2</strain>
    </source>
</reference>
<proteinExistence type="predicted"/>
<feature type="signal peptide" evidence="1">
    <location>
        <begin position="1"/>
        <end position="19"/>
    </location>
</feature>
<keyword evidence="3" id="KW-1185">Reference proteome</keyword>
<name>A0A2D3V6A3_9PEZI</name>
<organism evidence="2 3">
    <name type="scientific">Ramularia collo-cygni</name>
    <dbReference type="NCBI Taxonomy" id="112498"/>
    <lineage>
        <taxon>Eukaryota</taxon>
        <taxon>Fungi</taxon>
        <taxon>Dikarya</taxon>
        <taxon>Ascomycota</taxon>
        <taxon>Pezizomycotina</taxon>
        <taxon>Dothideomycetes</taxon>
        <taxon>Dothideomycetidae</taxon>
        <taxon>Mycosphaerellales</taxon>
        <taxon>Mycosphaerellaceae</taxon>
        <taxon>Ramularia</taxon>
    </lineage>
</organism>
<keyword evidence="1" id="KW-0732">Signal</keyword>
<dbReference type="GeneID" id="35599080"/>
<evidence type="ECO:0000256" key="1">
    <source>
        <dbReference type="SAM" id="SignalP"/>
    </source>
</evidence>
<dbReference type="EMBL" id="FJUY01000005">
    <property type="protein sequence ID" value="CZT18054.1"/>
    <property type="molecule type" value="Genomic_DNA"/>
</dbReference>
<gene>
    <name evidence="2" type="ORF">RCC_03892</name>
</gene>
<evidence type="ECO:0000313" key="2">
    <source>
        <dbReference type="EMBL" id="CZT18054.1"/>
    </source>
</evidence>
<accession>A0A2D3V6A3</accession>